<sequence length="101" mass="11354">YNLPLFAVVIVPLGGIYYLVQKISIPTSRQLKRLESVTRSPIYSSFSETISGAATIRAFGQQERFVEEAQAKIDSNQACYFPSLISNRWLGMRLEFIGSFA</sequence>
<gene>
    <name evidence="8" type="ORF">AFUS01_LOCUS35449</name>
</gene>
<keyword evidence="9" id="KW-1185">Reference proteome</keyword>
<feature type="non-terminal residue" evidence="8">
    <location>
        <position position="1"/>
    </location>
</feature>
<dbReference type="AlphaFoldDB" id="A0A8J2LLG2"/>
<dbReference type="GO" id="GO:0140359">
    <property type="term" value="F:ABC-type transporter activity"/>
    <property type="evidence" value="ECO:0007669"/>
    <property type="project" value="InterPro"/>
</dbReference>
<protein>
    <recommendedName>
        <fullName evidence="7">ABC transmembrane type-1 domain-containing protein</fullName>
    </recommendedName>
</protein>
<dbReference type="PROSITE" id="PS50929">
    <property type="entry name" value="ABC_TM1F"/>
    <property type="match status" value="1"/>
</dbReference>
<dbReference type="EMBL" id="CAJVCH010535819">
    <property type="protein sequence ID" value="CAG7825334.1"/>
    <property type="molecule type" value="Genomic_DNA"/>
</dbReference>
<evidence type="ECO:0000313" key="8">
    <source>
        <dbReference type="EMBL" id="CAG7825334.1"/>
    </source>
</evidence>
<dbReference type="Pfam" id="PF00664">
    <property type="entry name" value="ABC_membrane"/>
    <property type="match status" value="1"/>
</dbReference>
<evidence type="ECO:0000256" key="1">
    <source>
        <dbReference type="ARBA" id="ARBA00022692"/>
    </source>
</evidence>
<keyword evidence="4 6" id="KW-1133">Transmembrane helix</keyword>
<keyword evidence="3" id="KW-0067">ATP-binding</keyword>
<evidence type="ECO:0000256" key="6">
    <source>
        <dbReference type="SAM" id="Phobius"/>
    </source>
</evidence>
<organism evidence="8 9">
    <name type="scientific">Allacma fusca</name>
    <dbReference type="NCBI Taxonomy" id="39272"/>
    <lineage>
        <taxon>Eukaryota</taxon>
        <taxon>Metazoa</taxon>
        <taxon>Ecdysozoa</taxon>
        <taxon>Arthropoda</taxon>
        <taxon>Hexapoda</taxon>
        <taxon>Collembola</taxon>
        <taxon>Symphypleona</taxon>
        <taxon>Sminthuridae</taxon>
        <taxon>Allacma</taxon>
    </lineage>
</organism>
<reference evidence="8" key="1">
    <citation type="submission" date="2021-06" db="EMBL/GenBank/DDBJ databases">
        <authorList>
            <person name="Hodson N. C."/>
            <person name="Mongue J. A."/>
            <person name="Jaron S. K."/>
        </authorList>
    </citation>
    <scope>NUCLEOTIDE SEQUENCE</scope>
</reference>
<dbReference type="Proteomes" id="UP000708208">
    <property type="component" value="Unassembled WGS sequence"/>
</dbReference>
<feature type="domain" description="ABC transmembrane type-1" evidence="7">
    <location>
        <begin position="1"/>
        <end position="101"/>
    </location>
</feature>
<evidence type="ECO:0000256" key="4">
    <source>
        <dbReference type="ARBA" id="ARBA00022989"/>
    </source>
</evidence>
<dbReference type="InterPro" id="IPR050173">
    <property type="entry name" value="ABC_transporter_C-like"/>
</dbReference>
<name>A0A8J2LLG2_9HEXA</name>
<evidence type="ECO:0000256" key="3">
    <source>
        <dbReference type="ARBA" id="ARBA00022840"/>
    </source>
</evidence>
<dbReference type="GO" id="GO:0016020">
    <property type="term" value="C:membrane"/>
    <property type="evidence" value="ECO:0007669"/>
    <property type="project" value="InterPro"/>
</dbReference>
<dbReference type="PANTHER" id="PTHR24223">
    <property type="entry name" value="ATP-BINDING CASSETTE SUB-FAMILY C"/>
    <property type="match status" value="1"/>
</dbReference>
<proteinExistence type="predicted"/>
<evidence type="ECO:0000256" key="2">
    <source>
        <dbReference type="ARBA" id="ARBA00022741"/>
    </source>
</evidence>
<keyword evidence="2" id="KW-0547">Nucleotide-binding</keyword>
<comment type="caution">
    <text evidence="8">The sequence shown here is derived from an EMBL/GenBank/DDBJ whole genome shotgun (WGS) entry which is preliminary data.</text>
</comment>
<dbReference type="GO" id="GO:0005524">
    <property type="term" value="F:ATP binding"/>
    <property type="evidence" value="ECO:0007669"/>
    <property type="project" value="UniProtKB-KW"/>
</dbReference>
<keyword evidence="1 6" id="KW-0812">Transmembrane</keyword>
<keyword evidence="5 6" id="KW-0472">Membrane</keyword>
<evidence type="ECO:0000256" key="5">
    <source>
        <dbReference type="ARBA" id="ARBA00023136"/>
    </source>
</evidence>
<evidence type="ECO:0000313" key="9">
    <source>
        <dbReference type="Proteomes" id="UP000708208"/>
    </source>
</evidence>
<feature type="transmembrane region" description="Helical" evidence="6">
    <location>
        <begin position="6"/>
        <end position="25"/>
    </location>
</feature>
<evidence type="ECO:0000259" key="7">
    <source>
        <dbReference type="PROSITE" id="PS50929"/>
    </source>
</evidence>
<feature type="non-terminal residue" evidence="8">
    <location>
        <position position="101"/>
    </location>
</feature>
<dbReference type="OrthoDB" id="6500128at2759"/>
<dbReference type="InterPro" id="IPR011527">
    <property type="entry name" value="ABC1_TM_dom"/>
</dbReference>
<accession>A0A8J2LLG2</accession>